<evidence type="ECO:0000259" key="5">
    <source>
        <dbReference type="PROSITE" id="PS50102"/>
    </source>
</evidence>
<evidence type="ECO:0000256" key="4">
    <source>
        <dbReference type="PROSITE-ProRule" id="PRU00176"/>
    </source>
</evidence>
<dbReference type="EMBL" id="CM002298">
    <property type="protein sequence ID" value="ESW04872.1"/>
    <property type="molecule type" value="Genomic_DNA"/>
</dbReference>
<dbReference type="Proteomes" id="UP000000226">
    <property type="component" value="Chromosome 11"/>
</dbReference>
<dbReference type="Gene3D" id="3.30.70.330">
    <property type="match status" value="1"/>
</dbReference>
<dbReference type="InterPro" id="IPR000504">
    <property type="entry name" value="RRM_dom"/>
</dbReference>
<dbReference type="GO" id="GO:0008380">
    <property type="term" value="P:RNA splicing"/>
    <property type="evidence" value="ECO:0007669"/>
    <property type="project" value="UniProtKB-KW"/>
</dbReference>
<organism evidence="6 7">
    <name type="scientific">Phaseolus vulgaris</name>
    <name type="common">Kidney bean</name>
    <name type="synonym">French bean</name>
    <dbReference type="NCBI Taxonomy" id="3885"/>
    <lineage>
        <taxon>Eukaryota</taxon>
        <taxon>Viridiplantae</taxon>
        <taxon>Streptophyta</taxon>
        <taxon>Embryophyta</taxon>
        <taxon>Tracheophyta</taxon>
        <taxon>Spermatophyta</taxon>
        <taxon>Magnoliopsida</taxon>
        <taxon>eudicotyledons</taxon>
        <taxon>Gunneridae</taxon>
        <taxon>Pentapetalae</taxon>
        <taxon>rosids</taxon>
        <taxon>fabids</taxon>
        <taxon>Fabales</taxon>
        <taxon>Fabaceae</taxon>
        <taxon>Papilionoideae</taxon>
        <taxon>50 kb inversion clade</taxon>
        <taxon>NPAAA clade</taxon>
        <taxon>indigoferoid/millettioid clade</taxon>
        <taxon>Phaseoleae</taxon>
        <taxon>Phaseolus</taxon>
    </lineage>
</organism>
<dbReference type="Pfam" id="PF00076">
    <property type="entry name" value="RRM_1"/>
    <property type="match status" value="1"/>
</dbReference>
<keyword evidence="1" id="KW-0507">mRNA processing</keyword>
<dbReference type="SUPFAM" id="SSF54928">
    <property type="entry name" value="RNA-binding domain, RBD"/>
    <property type="match status" value="1"/>
</dbReference>
<name>V7AGY2_PHAVU</name>
<dbReference type="PANTHER" id="PTHR23147">
    <property type="entry name" value="SERINE/ARGININE RICH SPLICING FACTOR"/>
    <property type="match status" value="1"/>
</dbReference>
<dbReference type="InterPro" id="IPR050907">
    <property type="entry name" value="SRSF"/>
</dbReference>
<proteinExistence type="predicted"/>
<dbReference type="InterPro" id="IPR012677">
    <property type="entry name" value="Nucleotide-bd_a/b_plait_sf"/>
</dbReference>
<dbReference type="PROSITE" id="PS50102">
    <property type="entry name" value="RRM"/>
    <property type="match status" value="1"/>
</dbReference>
<keyword evidence="7" id="KW-1185">Reference proteome</keyword>
<dbReference type="CDD" id="cd00590">
    <property type="entry name" value="RRM_SF"/>
    <property type="match status" value="1"/>
</dbReference>
<dbReference type="GO" id="GO:0003723">
    <property type="term" value="F:RNA binding"/>
    <property type="evidence" value="ECO:0007669"/>
    <property type="project" value="UniProtKB-UniRule"/>
</dbReference>
<evidence type="ECO:0000313" key="6">
    <source>
        <dbReference type="EMBL" id="ESW04872.1"/>
    </source>
</evidence>
<keyword evidence="2" id="KW-0747">Spliceosome</keyword>
<evidence type="ECO:0000256" key="1">
    <source>
        <dbReference type="ARBA" id="ARBA00022664"/>
    </source>
</evidence>
<accession>V7AGY2</accession>
<dbReference type="STRING" id="3885.V7AGY2"/>
<dbReference type="Gramene" id="ESW04872">
    <property type="protein sequence ID" value="ESW04872"/>
    <property type="gene ID" value="PHAVU_011G132400g"/>
</dbReference>
<evidence type="ECO:0000256" key="2">
    <source>
        <dbReference type="ARBA" id="ARBA00022728"/>
    </source>
</evidence>
<gene>
    <name evidence="6" type="ORF">PHAVU_011G132400g</name>
</gene>
<reference evidence="7" key="1">
    <citation type="journal article" date="2014" name="Nat. Genet.">
        <title>A reference genome for common bean and genome-wide analysis of dual domestications.</title>
        <authorList>
            <person name="Schmutz J."/>
            <person name="McClean P.E."/>
            <person name="Mamidi S."/>
            <person name="Wu G.A."/>
            <person name="Cannon S.B."/>
            <person name="Grimwood J."/>
            <person name="Jenkins J."/>
            <person name="Shu S."/>
            <person name="Song Q."/>
            <person name="Chavarro C."/>
            <person name="Torres-Torres M."/>
            <person name="Geffroy V."/>
            <person name="Moghaddam S.M."/>
            <person name="Gao D."/>
            <person name="Abernathy B."/>
            <person name="Barry K."/>
            <person name="Blair M."/>
            <person name="Brick M.A."/>
            <person name="Chovatia M."/>
            <person name="Gepts P."/>
            <person name="Goodstein D.M."/>
            <person name="Gonzales M."/>
            <person name="Hellsten U."/>
            <person name="Hyten D.L."/>
            <person name="Jia G."/>
            <person name="Kelly J.D."/>
            <person name="Kudrna D."/>
            <person name="Lee R."/>
            <person name="Richard M.M."/>
            <person name="Miklas P.N."/>
            <person name="Osorno J.M."/>
            <person name="Rodrigues J."/>
            <person name="Thareau V."/>
            <person name="Urrea C.A."/>
            <person name="Wang M."/>
            <person name="Yu Y."/>
            <person name="Zhang M."/>
            <person name="Wing R.A."/>
            <person name="Cregan P.B."/>
            <person name="Rokhsar D.S."/>
            <person name="Jackson S.A."/>
        </authorList>
    </citation>
    <scope>NUCLEOTIDE SEQUENCE [LARGE SCALE GENOMIC DNA]</scope>
    <source>
        <strain evidence="7">cv. G19833</strain>
    </source>
</reference>
<feature type="non-terminal residue" evidence="6">
    <location>
        <position position="395"/>
    </location>
</feature>
<dbReference type="GO" id="GO:0005681">
    <property type="term" value="C:spliceosomal complex"/>
    <property type="evidence" value="ECO:0007669"/>
    <property type="project" value="UniProtKB-KW"/>
</dbReference>
<dbReference type="SMART" id="SM00360">
    <property type="entry name" value="RRM"/>
    <property type="match status" value="1"/>
</dbReference>
<dbReference type="SMR" id="V7AGY2"/>
<dbReference type="GO" id="GO:0006397">
    <property type="term" value="P:mRNA processing"/>
    <property type="evidence" value="ECO:0007669"/>
    <property type="project" value="UniProtKB-KW"/>
</dbReference>
<dbReference type="AlphaFoldDB" id="V7AGY2"/>
<protein>
    <recommendedName>
        <fullName evidence="5">RRM domain-containing protein</fullName>
    </recommendedName>
</protein>
<sequence>MADTSFFFTNFPKHFRERDLWRVFQRWGRVLDVFVSRKLNARNRKFGFVRFQGVNDVVSLERELDEIWIDTWKLQVNLLKYQRMEVPRVQRNEGPKFSWSPRKRVTQSRAVWNRDRTEQPSFAQVVSWEVAQSGTDGNVGGAQGEEVTKLTVVLEQPSWLEGSYVGCLKEVPCMQSMKESFVMGGFSHVRIGYLGERLSKIIADNKAWFDEVFLSVIPWDDSFAVKDRLVWLRCRGIPLQMWCNQCFTRVRASVGEVVEIDEAIEKKEKSEYTHFRVKIPVNSVVSVVKDFSINGVLCTVSLEEEACIPDISFKNFCSKWDGGGSKVDTEASSEEGSLGASLCDSADSKIEVGGGGRVGNEGGGGMDVVGDGGAGNEGLALGRRDSLLLGKMSKQ</sequence>
<dbReference type="InterPro" id="IPR035979">
    <property type="entry name" value="RBD_domain_sf"/>
</dbReference>
<feature type="domain" description="RRM" evidence="5">
    <location>
        <begin position="4"/>
        <end position="81"/>
    </location>
</feature>
<keyword evidence="3" id="KW-0508">mRNA splicing</keyword>
<keyword evidence="4" id="KW-0694">RNA-binding</keyword>
<evidence type="ECO:0000256" key="3">
    <source>
        <dbReference type="ARBA" id="ARBA00023187"/>
    </source>
</evidence>
<dbReference type="OrthoDB" id="1418158at2759"/>
<evidence type="ECO:0000313" key="7">
    <source>
        <dbReference type="Proteomes" id="UP000000226"/>
    </source>
</evidence>